<accession>A0A0B2QTT9</accession>
<dbReference type="GO" id="GO:0006355">
    <property type="term" value="P:regulation of DNA-templated transcription"/>
    <property type="evidence" value="ECO:0007669"/>
    <property type="project" value="UniProtKB-UniRule"/>
</dbReference>
<keyword evidence="4 6" id="KW-0862">Zinc</keyword>
<dbReference type="Pfam" id="PF10551">
    <property type="entry name" value="MULE"/>
    <property type="match status" value="1"/>
</dbReference>
<evidence type="ECO:0000256" key="2">
    <source>
        <dbReference type="ARBA" id="ARBA00022723"/>
    </source>
</evidence>
<evidence type="ECO:0000256" key="7">
    <source>
        <dbReference type="SAM" id="MobiDB-lite"/>
    </source>
</evidence>
<protein>
    <recommendedName>
        <fullName evidence="6">Protein FAR1-RELATED SEQUENCE</fullName>
    </recommendedName>
</protein>
<keyword evidence="2 6" id="KW-0479">Metal-binding</keyword>
<evidence type="ECO:0000256" key="3">
    <source>
        <dbReference type="ARBA" id="ARBA00022771"/>
    </source>
</evidence>
<dbReference type="InterPro" id="IPR007527">
    <property type="entry name" value="Znf_SWIM"/>
</dbReference>
<comment type="function">
    <text evidence="6">Putative transcription activator involved in regulating light control of development.</text>
</comment>
<feature type="region of interest" description="Disordered" evidence="7">
    <location>
        <begin position="1"/>
        <end position="34"/>
    </location>
</feature>
<dbReference type="GO" id="GO:0005634">
    <property type="term" value="C:nucleus"/>
    <property type="evidence" value="ECO:0007669"/>
    <property type="project" value="UniProtKB-SubCell"/>
</dbReference>
<dbReference type="GO" id="GO:0008270">
    <property type="term" value="F:zinc ion binding"/>
    <property type="evidence" value="ECO:0007669"/>
    <property type="project" value="UniProtKB-UniRule"/>
</dbReference>
<comment type="similarity">
    <text evidence="1 6">Belongs to the FHY3/FAR1 family.</text>
</comment>
<feature type="compositionally biased region" description="Acidic residues" evidence="7">
    <location>
        <begin position="1"/>
        <end position="24"/>
    </location>
</feature>
<comment type="subcellular location">
    <subcellularLocation>
        <location evidence="6">Nucleus</location>
    </subcellularLocation>
</comment>
<evidence type="ECO:0000256" key="5">
    <source>
        <dbReference type="PROSITE-ProRule" id="PRU00325"/>
    </source>
</evidence>
<evidence type="ECO:0000256" key="4">
    <source>
        <dbReference type="ARBA" id="ARBA00022833"/>
    </source>
</evidence>
<dbReference type="EMBL" id="KN656305">
    <property type="protein sequence ID" value="KHN23499.1"/>
    <property type="molecule type" value="Genomic_DNA"/>
</dbReference>
<proteinExistence type="inferred from homology"/>
<evidence type="ECO:0000313" key="9">
    <source>
        <dbReference type="EMBL" id="KHN23499.1"/>
    </source>
</evidence>
<sequence>MRDAEGEEKEEVEDADDIQIDVEDGDVRGSTENAGDDGIVIDDVTDILKFDMENLSMDDLRRVGFKQKNGLNPNCRKHRSKNGTRCGCDAMCRVYVNIHNGRWESIMSYQVFGDVLAFDATFLDSMNGKTPCSVITDVDLTMRNVIRRVFPNVHRRLCAWHLLRNAQSIHTTSCCEAFHSHLVKYCHSQVNLTDFVQQFHMCLTYLRFREFEANFYSNNGEPEFETNYHSLETFAVKHMTKEMFLLFAPYLNRASFIRVVDCHETSMLSIFTVLKYSTSIMWQVSYCASKTQFKCSCTRMESIGLPYEHILAAILHLHFSEVPKSLMLDRWSKHAKEGIVRCYAHGSNYWNLDSMAKYVTLVQISRQVCDFAHRDQEDYDHFMNLLGCQLNRMKTERIDVGQARRLDLEDLVRCRHVAGVVEMDITRDHAVAVINIILVMAIRMGLFP</sequence>
<dbReference type="InterPro" id="IPR006564">
    <property type="entry name" value="Znf_PMZ"/>
</dbReference>
<keyword evidence="6" id="KW-0539">Nucleus</keyword>
<keyword evidence="3 5" id="KW-0863">Zinc-finger</keyword>
<dbReference type="InterPro" id="IPR018289">
    <property type="entry name" value="MULE_transposase_dom"/>
</dbReference>
<dbReference type="Proteomes" id="UP000053555">
    <property type="component" value="Unassembled WGS sequence"/>
</dbReference>
<dbReference type="PROSITE" id="PS50966">
    <property type="entry name" value="ZF_SWIM"/>
    <property type="match status" value="1"/>
</dbReference>
<evidence type="ECO:0000259" key="8">
    <source>
        <dbReference type="PROSITE" id="PS50966"/>
    </source>
</evidence>
<dbReference type="PANTHER" id="PTHR31669:SF292">
    <property type="entry name" value="OS02G0262500 PROTEIN"/>
    <property type="match status" value="1"/>
</dbReference>
<dbReference type="AlphaFoldDB" id="A0A0B2QTT9"/>
<name>A0A0B2QTT9_GLYSO</name>
<dbReference type="SMART" id="SM00575">
    <property type="entry name" value="ZnF_PMZ"/>
    <property type="match status" value="1"/>
</dbReference>
<evidence type="ECO:0000256" key="1">
    <source>
        <dbReference type="ARBA" id="ARBA00005889"/>
    </source>
</evidence>
<organism evidence="9">
    <name type="scientific">Glycine soja</name>
    <name type="common">Wild soybean</name>
    <dbReference type="NCBI Taxonomy" id="3848"/>
    <lineage>
        <taxon>Eukaryota</taxon>
        <taxon>Viridiplantae</taxon>
        <taxon>Streptophyta</taxon>
        <taxon>Embryophyta</taxon>
        <taxon>Tracheophyta</taxon>
        <taxon>Spermatophyta</taxon>
        <taxon>Magnoliopsida</taxon>
        <taxon>eudicotyledons</taxon>
        <taxon>Gunneridae</taxon>
        <taxon>Pentapetalae</taxon>
        <taxon>rosids</taxon>
        <taxon>fabids</taxon>
        <taxon>Fabales</taxon>
        <taxon>Fabaceae</taxon>
        <taxon>Papilionoideae</taxon>
        <taxon>50 kb inversion clade</taxon>
        <taxon>NPAAA clade</taxon>
        <taxon>indigoferoid/millettioid clade</taxon>
        <taxon>Phaseoleae</taxon>
        <taxon>Glycine</taxon>
        <taxon>Glycine subgen. Soja</taxon>
    </lineage>
</organism>
<gene>
    <name evidence="9" type="ORF">glysoja_035646</name>
</gene>
<evidence type="ECO:0000256" key="6">
    <source>
        <dbReference type="RuleBase" id="RU367018"/>
    </source>
</evidence>
<dbReference type="PANTHER" id="PTHR31669">
    <property type="entry name" value="PROTEIN FAR1-RELATED SEQUENCE 10-RELATED"/>
    <property type="match status" value="1"/>
</dbReference>
<reference evidence="9" key="1">
    <citation type="submission" date="2014-07" db="EMBL/GenBank/DDBJ databases">
        <title>Identification of a novel salt tolerance gene in wild soybean by whole-genome sequencing.</title>
        <authorList>
            <person name="Lam H.-M."/>
            <person name="Qi X."/>
            <person name="Li M.-W."/>
            <person name="Liu X."/>
            <person name="Xie M."/>
            <person name="Ni M."/>
            <person name="Xu X."/>
        </authorList>
    </citation>
    <scope>NUCLEOTIDE SEQUENCE [LARGE SCALE GENOMIC DNA]</scope>
    <source>
        <tissue evidence="9">Root</tissue>
    </source>
</reference>
<feature type="domain" description="SWIM-type" evidence="8">
    <location>
        <begin position="282"/>
        <end position="318"/>
    </location>
</feature>
<dbReference type="InterPro" id="IPR031052">
    <property type="entry name" value="FHY3/FAR1"/>
</dbReference>